<proteinExistence type="predicted"/>
<evidence type="ECO:0000313" key="2">
    <source>
        <dbReference type="Proteomes" id="UP000274515"/>
    </source>
</evidence>
<reference evidence="1 2" key="1">
    <citation type="submission" date="2018-11" db="EMBL/GenBank/DDBJ databases">
        <title>Saccharopolyspora rhizosphaerae sp. nov., an actinomycete isolated from rhizosphere soil in Thailand.</title>
        <authorList>
            <person name="Intra B."/>
            <person name="Euanorasetr J."/>
            <person name="Take A."/>
            <person name="Inahashi Y."/>
            <person name="Mori M."/>
            <person name="Panbangred W."/>
            <person name="Matsumoto A."/>
        </authorList>
    </citation>
    <scope>NUCLEOTIDE SEQUENCE [LARGE SCALE GENOMIC DNA]</scope>
    <source>
        <strain evidence="1 2">H219</strain>
    </source>
</reference>
<accession>A0A426JZY3</accession>
<dbReference type="RefSeq" id="WP_125089216.1">
    <property type="nucleotide sequence ID" value="NZ_RSAA01000006.1"/>
</dbReference>
<protein>
    <submittedName>
        <fullName evidence="1">Gas vesicle protein</fullName>
    </submittedName>
</protein>
<comment type="caution">
    <text evidence="1">The sequence shown here is derived from an EMBL/GenBank/DDBJ whole genome shotgun (WGS) entry which is preliminary data.</text>
</comment>
<evidence type="ECO:0000313" key="1">
    <source>
        <dbReference type="EMBL" id="RRO18717.1"/>
    </source>
</evidence>
<keyword evidence="2" id="KW-1185">Reference proteome</keyword>
<organism evidence="1 2">
    <name type="scientific">Saccharopolyspora rhizosphaerae</name>
    <dbReference type="NCBI Taxonomy" id="2492662"/>
    <lineage>
        <taxon>Bacteria</taxon>
        <taxon>Bacillati</taxon>
        <taxon>Actinomycetota</taxon>
        <taxon>Actinomycetes</taxon>
        <taxon>Pseudonocardiales</taxon>
        <taxon>Pseudonocardiaceae</taxon>
        <taxon>Saccharopolyspora</taxon>
    </lineage>
</organism>
<sequence>MGLLKEVFLLPLAPVRGVGWTVEQLLDAAEREQVRNIRAELVQLEQDLQEGLISEDEFDAREDELLDRLDELEAGLSDDSGTAGRDG</sequence>
<dbReference type="OrthoDB" id="3541554at2"/>
<dbReference type="EMBL" id="RSAA01000006">
    <property type="protein sequence ID" value="RRO18717.1"/>
    <property type="molecule type" value="Genomic_DNA"/>
</dbReference>
<dbReference type="InterPro" id="IPR007804">
    <property type="entry name" value="GvpG"/>
</dbReference>
<name>A0A426JZY3_9PSEU</name>
<dbReference type="Proteomes" id="UP000274515">
    <property type="component" value="Unassembled WGS sequence"/>
</dbReference>
<dbReference type="Pfam" id="PF05120">
    <property type="entry name" value="GvpG"/>
    <property type="match status" value="1"/>
</dbReference>
<dbReference type="AlphaFoldDB" id="A0A426JZY3"/>
<gene>
    <name evidence="1" type="ORF">EIL87_06275</name>
</gene>